<dbReference type="EMBL" id="ML977345">
    <property type="protein sequence ID" value="KAF2108924.1"/>
    <property type="molecule type" value="Genomic_DNA"/>
</dbReference>
<keyword evidence="1" id="KW-0732">Signal</keyword>
<proteinExistence type="predicted"/>
<dbReference type="Proteomes" id="UP000799770">
    <property type="component" value="Unassembled WGS sequence"/>
</dbReference>
<feature type="chain" id="PRO_5025633223" evidence="1">
    <location>
        <begin position="19"/>
        <end position="84"/>
    </location>
</feature>
<protein>
    <submittedName>
        <fullName evidence="2">Uncharacterized protein</fullName>
    </submittedName>
</protein>
<dbReference type="AlphaFoldDB" id="A0A6A5YQE3"/>
<organism evidence="2 3">
    <name type="scientific">Lophiotrema nucula</name>
    <dbReference type="NCBI Taxonomy" id="690887"/>
    <lineage>
        <taxon>Eukaryota</taxon>
        <taxon>Fungi</taxon>
        <taxon>Dikarya</taxon>
        <taxon>Ascomycota</taxon>
        <taxon>Pezizomycotina</taxon>
        <taxon>Dothideomycetes</taxon>
        <taxon>Pleosporomycetidae</taxon>
        <taxon>Pleosporales</taxon>
        <taxon>Lophiotremataceae</taxon>
        <taxon>Lophiotrema</taxon>
    </lineage>
</organism>
<keyword evidence="3" id="KW-1185">Reference proteome</keyword>
<gene>
    <name evidence="2" type="ORF">BDV96DRAFT_586889</name>
</gene>
<sequence>MKFQLSIVALLFAATCSAAPMADADAGAMPATLEKRGQTCDILGNNVNCRSGPGTGYKAVTTFDTDRQIYFGCYKVGESISGNE</sequence>
<dbReference type="OrthoDB" id="2251794at2759"/>
<evidence type="ECO:0000313" key="2">
    <source>
        <dbReference type="EMBL" id="KAF2108924.1"/>
    </source>
</evidence>
<accession>A0A6A5YQE3</accession>
<reference evidence="2" key="1">
    <citation type="journal article" date="2020" name="Stud. Mycol.">
        <title>101 Dothideomycetes genomes: a test case for predicting lifestyles and emergence of pathogens.</title>
        <authorList>
            <person name="Haridas S."/>
            <person name="Albert R."/>
            <person name="Binder M."/>
            <person name="Bloem J."/>
            <person name="Labutti K."/>
            <person name="Salamov A."/>
            <person name="Andreopoulos B."/>
            <person name="Baker S."/>
            <person name="Barry K."/>
            <person name="Bills G."/>
            <person name="Bluhm B."/>
            <person name="Cannon C."/>
            <person name="Castanera R."/>
            <person name="Culley D."/>
            <person name="Daum C."/>
            <person name="Ezra D."/>
            <person name="Gonzalez J."/>
            <person name="Henrissat B."/>
            <person name="Kuo A."/>
            <person name="Liang C."/>
            <person name="Lipzen A."/>
            <person name="Lutzoni F."/>
            <person name="Magnuson J."/>
            <person name="Mondo S."/>
            <person name="Nolan M."/>
            <person name="Ohm R."/>
            <person name="Pangilinan J."/>
            <person name="Park H.-J."/>
            <person name="Ramirez L."/>
            <person name="Alfaro M."/>
            <person name="Sun H."/>
            <person name="Tritt A."/>
            <person name="Yoshinaga Y."/>
            <person name="Zwiers L.-H."/>
            <person name="Turgeon B."/>
            <person name="Goodwin S."/>
            <person name="Spatafora J."/>
            <person name="Crous P."/>
            <person name="Grigoriev I."/>
        </authorList>
    </citation>
    <scope>NUCLEOTIDE SEQUENCE</scope>
    <source>
        <strain evidence="2">CBS 627.86</strain>
    </source>
</reference>
<evidence type="ECO:0000313" key="3">
    <source>
        <dbReference type="Proteomes" id="UP000799770"/>
    </source>
</evidence>
<name>A0A6A5YQE3_9PLEO</name>
<feature type="signal peptide" evidence="1">
    <location>
        <begin position="1"/>
        <end position="18"/>
    </location>
</feature>
<evidence type="ECO:0000256" key="1">
    <source>
        <dbReference type="SAM" id="SignalP"/>
    </source>
</evidence>